<name>A0A1G4J1S8_9SACH</name>
<dbReference type="Proteomes" id="UP000190274">
    <property type="component" value="Chromosome C"/>
</dbReference>
<keyword evidence="3" id="KW-0789">Thiol protease inhibitor</keyword>
<dbReference type="GO" id="GO:0005768">
    <property type="term" value="C:endosome"/>
    <property type="evidence" value="ECO:0007669"/>
    <property type="project" value="UniProtKB-SubCell"/>
</dbReference>
<dbReference type="GO" id="GO:0004869">
    <property type="term" value="F:cysteine-type endopeptidase inhibitor activity"/>
    <property type="evidence" value="ECO:0007669"/>
    <property type="project" value="UniProtKB-KW"/>
</dbReference>
<proteinExistence type="inferred from homology"/>
<comment type="function">
    <text evidence="5">Inhibitor of the DOA4 deubiquitinase involved in the regulation of protein degradation by the proteasome and maintenance of a normal level of free ubiquitin.</text>
</comment>
<dbReference type="PANTHER" id="PTHR12947:SF20">
    <property type="match status" value="1"/>
</dbReference>
<feature type="domain" description="USP8 dimerisation" evidence="8">
    <location>
        <begin position="3"/>
        <end position="113"/>
    </location>
</feature>
<evidence type="ECO:0000313" key="9">
    <source>
        <dbReference type="EMBL" id="SCU83513.1"/>
    </source>
</evidence>
<dbReference type="Pfam" id="PF08969">
    <property type="entry name" value="USP8_dimer"/>
    <property type="match status" value="1"/>
</dbReference>
<sequence length="190" mass="21690">MKSTSQLNQAATDYSFSPRVPLKLYLTTCVGLLEEAQGAFQVGNVERSYIMYVRYLDLCMKKLPSHPQLAGMRSHTEDDLARKEYLQLLKLEVPAILKISEDLRLQLDKTFAQQATTLAANVPKSRLLQKETVDKVELPSSFDEARFRQSISTFQRHTENAGSTVPLRQRESQLVYPELPQLSQPFYASY</sequence>
<evidence type="ECO:0000259" key="8">
    <source>
        <dbReference type="Pfam" id="PF08969"/>
    </source>
</evidence>
<evidence type="ECO:0000256" key="1">
    <source>
        <dbReference type="ARBA" id="ARBA00004177"/>
    </source>
</evidence>
<keyword evidence="10" id="KW-1185">Reference proteome</keyword>
<dbReference type="GO" id="GO:0010992">
    <property type="term" value="P:ubiquitin recycling"/>
    <property type="evidence" value="ECO:0007669"/>
    <property type="project" value="EnsemblFungi"/>
</dbReference>
<evidence type="ECO:0000256" key="2">
    <source>
        <dbReference type="ARBA" id="ARBA00022690"/>
    </source>
</evidence>
<evidence type="ECO:0000313" key="10">
    <source>
        <dbReference type="Proteomes" id="UP000190274"/>
    </source>
</evidence>
<dbReference type="PANTHER" id="PTHR12947">
    <property type="entry name" value="AMSH-LIKE PROTEASE"/>
    <property type="match status" value="1"/>
</dbReference>
<reference evidence="10" key="1">
    <citation type="submission" date="2016-03" db="EMBL/GenBank/DDBJ databases">
        <authorList>
            <person name="Devillers H."/>
        </authorList>
    </citation>
    <scope>NUCLEOTIDE SEQUENCE [LARGE SCALE GENOMIC DNA]</scope>
</reference>
<comment type="subcellular location">
    <subcellularLocation>
        <location evidence="1">Endosome</location>
    </subcellularLocation>
</comment>
<dbReference type="STRING" id="1266660.A0A1G4J1S8"/>
<evidence type="ECO:0000256" key="7">
    <source>
        <dbReference type="ARBA" id="ARBA00039609"/>
    </source>
</evidence>
<gene>
    <name evidence="9" type="ORF">LADA_0C11892G</name>
</gene>
<dbReference type="EMBL" id="LT598459">
    <property type="protein sequence ID" value="SCU83513.1"/>
    <property type="molecule type" value="Genomic_DNA"/>
</dbReference>
<dbReference type="InterPro" id="IPR015063">
    <property type="entry name" value="USP8_dimer"/>
</dbReference>
<protein>
    <recommendedName>
        <fullName evidence="7">Regulator of free ubiquitin chains 1</fullName>
    </recommendedName>
</protein>
<keyword evidence="2" id="KW-0646">Protease inhibitor</keyword>
<dbReference type="AlphaFoldDB" id="A0A1G4J1S8"/>
<evidence type="ECO:0000256" key="4">
    <source>
        <dbReference type="ARBA" id="ARBA00022753"/>
    </source>
</evidence>
<dbReference type="OrthoDB" id="3640at2759"/>
<evidence type="ECO:0000256" key="3">
    <source>
        <dbReference type="ARBA" id="ARBA00022704"/>
    </source>
</evidence>
<organism evidence="9 10">
    <name type="scientific">Lachancea dasiensis</name>
    <dbReference type="NCBI Taxonomy" id="1072105"/>
    <lineage>
        <taxon>Eukaryota</taxon>
        <taxon>Fungi</taxon>
        <taxon>Dikarya</taxon>
        <taxon>Ascomycota</taxon>
        <taxon>Saccharomycotina</taxon>
        <taxon>Saccharomycetes</taxon>
        <taxon>Saccharomycetales</taxon>
        <taxon>Saccharomycetaceae</taxon>
        <taxon>Lachancea</taxon>
    </lineage>
</organism>
<evidence type="ECO:0000256" key="5">
    <source>
        <dbReference type="ARBA" id="ARBA00037208"/>
    </source>
</evidence>
<accession>A0A1G4J1S8</accession>
<dbReference type="Gene3D" id="1.20.58.80">
    <property type="entry name" value="Phosphotransferase system, lactose/cellobiose-type IIA subunit"/>
    <property type="match status" value="1"/>
</dbReference>
<evidence type="ECO:0000256" key="6">
    <source>
        <dbReference type="ARBA" id="ARBA00038426"/>
    </source>
</evidence>
<keyword evidence="4" id="KW-0967">Endosome</keyword>
<comment type="similarity">
    <text evidence="6">Belongs to the RFU1 family.</text>
</comment>